<dbReference type="AlphaFoldDB" id="A0A1B1T964"/>
<reference evidence="1" key="2">
    <citation type="submission" date="2015-12" db="EMBL/GenBank/DDBJ databases">
        <authorList>
            <person name="Shamseldin A."/>
            <person name="Moawad H."/>
            <person name="Abd El-Rahim W.M."/>
            <person name="Sadowsky M.J."/>
        </authorList>
    </citation>
    <scope>NUCLEOTIDE SEQUENCE</scope>
</reference>
<name>A0A1B1T964_9ARCH</name>
<protein>
    <submittedName>
        <fullName evidence="1">Uncharacterized protein</fullName>
    </submittedName>
</protein>
<organism evidence="1">
    <name type="scientific">uncultured Poseidoniia archaeon</name>
    <dbReference type="NCBI Taxonomy" id="1697135"/>
    <lineage>
        <taxon>Archaea</taxon>
        <taxon>Methanobacteriati</taxon>
        <taxon>Thermoplasmatota</taxon>
        <taxon>Candidatus Poseidoniia</taxon>
        <taxon>environmental samples</taxon>
    </lineage>
</organism>
<proteinExistence type="predicted"/>
<accession>A0A1B1T964</accession>
<reference evidence="1" key="1">
    <citation type="journal article" date="2015" name="ISME J.">
        <title>A new class of marine Euryarchaeota group II from the Mediterranean deep chlorophyll maximum.</title>
        <authorList>
            <person name="Martin-Cuadrado A.B."/>
            <person name="Garcia-Heredia I."/>
            <person name="Molto A.G."/>
            <person name="Lopez-Ubeda R."/>
            <person name="Kimes N."/>
            <person name="Lopez-Garcia P."/>
            <person name="Moreira D."/>
            <person name="Rodriguez-Valera F."/>
        </authorList>
    </citation>
    <scope>NUCLEOTIDE SEQUENCE</scope>
</reference>
<dbReference type="EMBL" id="KP211801">
    <property type="protein sequence ID" value="ANV78827.1"/>
    <property type="molecule type" value="Genomic_DNA"/>
</dbReference>
<sequence length="61" mass="6737">MHSDYGIRKVDPFKKRNSITLVSIMLLSLFAAIEIPQAEASDVVLTDPIQIVNSGHNIVTE</sequence>
<evidence type="ECO:0000313" key="1">
    <source>
        <dbReference type="EMBL" id="ANV78827.1"/>
    </source>
</evidence>